<dbReference type="Gene3D" id="1.20.120.290">
    <property type="entry name" value="Oxygen-evolving enhancer protein 3 (PsbQ), four-helix up-down bundle"/>
    <property type="match status" value="1"/>
</dbReference>
<dbReference type="EMBL" id="JAGTXO010000034">
    <property type="protein sequence ID" value="KAG8460181.1"/>
    <property type="molecule type" value="Genomic_DNA"/>
</dbReference>
<dbReference type="EMBL" id="HBEB01015798">
    <property type="protein sequence ID" value="CAD8275805.1"/>
    <property type="molecule type" value="Transcribed_RNA"/>
</dbReference>
<keyword evidence="7" id="KW-1185">Reference proteome</keyword>
<evidence type="ECO:0000256" key="4">
    <source>
        <dbReference type="SAM" id="SignalP"/>
    </source>
</evidence>
<feature type="signal peptide" evidence="4">
    <location>
        <begin position="1"/>
        <end position="15"/>
    </location>
</feature>
<evidence type="ECO:0000313" key="7">
    <source>
        <dbReference type="Proteomes" id="UP000751190"/>
    </source>
</evidence>
<dbReference type="GO" id="GO:0019898">
    <property type="term" value="C:extrinsic component of membrane"/>
    <property type="evidence" value="ECO:0007669"/>
    <property type="project" value="InterPro"/>
</dbReference>
<protein>
    <submittedName>
        <fullName evidence="5">Uncharacterized protein</fullName>
    </submittedName>
</protein>
<dbReference type="Pfam" id="PF05757">
    <property type="entry name" value="PsbQ"/>
    <property type="match status" value="1"/>
</dbReference>
<evidence type="ECO:0000256" key="3">
    <source>
        <dbReference type="ARBA" id="ARBA00023136"/>
    </source>
</evidence>
<reference evidence="6" key="2">
    <citation type="submission" date="2021-05" db="EMBL/GenBank/DDBJ databases">
        <title>The genome of the haptophyte Pavlova lutheri (Diacronema luteri, Pavlovales) - a model for lipid biosynthesis in eukaryotic algae.</title>
        <authorList>
            <person name="Hulatt C.J."/>
            <person name="Posewitz M.C."/>
        </authorList>
    </citation>
    <scope>NUCLEOTIDE SEQUENCE</scope>
    <source>
        <strain evidence="6">NIVA-4/92</strain>
    </source>
</reference>
<name>A0A7R9YMG5_DIALT</name>
<dbReference type="GO" id="GO:0009523">
    <property type="term" value="C:photosystem II"/>
    <property type="evidence" value="ECO:0007669"/>
    <property type="project" value="InterPro"/>
</dbReference>
<evidence type="ECO:0000256" key="1">
    <source>
        <dbReference type="ARBA" id="ARBA00004370"/>
    </source>
</evidence>
<dbReference type="OMA" id="YEMRASM"/>
<reference evidence="5" key="1">
    <citation type="submission" date="2021-01" db="EMBL/GenBank/DDBJ databases">
        <authorList>
            <person name="Corre E."/>
            <person name="Pelletier E."/>
            <person name="Niang G."/>
            <person name="Scheremetjew M."/>
            <person name="Finn R."/>
            <person name="Kale V."/>
            <person name="Holt S."/>
            <person name="Cochrane G."/>
            <person name="Meng A."/>
            <person name="Brown T."/>
            <person name="Cohen L."/>
        </authorList>
    </citation>
    <scope>NUCLEOTIDE SEQUENCE</scope>
    <source>
        <strain evidence="5">RCC1537</strain>
    </source>
</reference>
<keyword evidence="2" id="KW-0793">Thylakoid</keyword>
<dbReference type="GO" id="GO:0015979">
    <property type="term" value="P:photosynthesis"/>
    <property type="evidence" value="ECO:0007669"/>
    <property type="project" value="InterPro"/>
</dbReference>
<comment type="subcellular location">
    <subcellularLocation>
        <location evidence="1">Membrane</location>
    </subcellularLocation>
</comment>
<feature type="chain" id="PRO_5036403876" evidence="4">
    <location>
        <begin position="16"/>
        <end position="207"/>
    </location>
</feature>
<evidence type="ECO:0000313" key="6">
    <source>
        <dbReference type="EMBL" id="KAG8460181.1"/>
    </source>
</evidence>
<dbReference type="GO" id="GO:0005509">
    <property type="term" value="F:calcium ion binding"/>
    <property type="evidence" value="ECO:0007669"/>
    <property type="project" value="InterPro"/>
</dbReference>
<organism evidence="5">
    <name type="scientific">Diacronema lutheri</name>
    <name type="common">Unicellular marine alga</name>
    <name type="synonym">Monochrysis lutheri</name>
    <dbReference type="NCBI Taxonomy" id="2081491"/>
    <lineage>
        <taxon>Eukaryota</taxon>
        <taxon>Haptista</taxon>
        <taxon>Haptophyta</taxon>
        <taxon>Pavlovophyceae</taxon>
        <taxon>Pavlovales</taxon>
        <taxon>Pavlovaceae</taxon>
        <taxon>Diacronema</taxon>
    </lineage>
</organism>
<dbReference type="Proteomes" id="UP000751190">
    <property type="component" value="Unassembled WGS sequence"/>
</dbReference>
<dbReference type="InterPro" id="IPR008797">
    <property type="entry name" value="PSII_PsbQ"/>
</dbReference>
<proteinExistence type="predicted"/>
<evidence type="ECO:0000313" key="5">
    <source>
        <dbReference type="EMBL" id="CAD8275805.1"/>
    </source>
</evidence>
<accession>A0A7R9YMG5</accession>
<evidence type="ECO:0000256" key="2">
    <source>
        <dbReference type="ARBA" id="ARBA00023078"/>
    </source>
</evidence>
<dbReference type="InterPro" id="IPR023222">
    <property type="entry name" value="PsbQ-like_dom_sf"/>
</dbReference>
<keyword evidence="3" id="KW-0472">Membrane</keyword>
<dbReference type="AlphaFoldDB" id="A0A7R9YMG5"/>
<sequence length="207" mass="22517">MLSLVTAALAFSGSAAPSRVSRSAVQMSDAANTRREVLVRSVAAVSGLVFAAEQASAKAGQGANQAFFGIKLDPSKVTVSEPFEIDTQIGKRGDTLASKEKYANLAKKFAESEKRIGEEVPKYINKGKWALGRGQMRSYVYEMRASMVQTNKGLSKDKLTKATSLYKKFIRDVEAIDFAMSQKDKEGALEAVTTAKKSLSKWKEYVA</sequence>
<dbReference type="SUPFAM" id="SSF101112">
    <property type="entry name" value="Oxygen-evolving enhancer protein 3"/>
    <property type="match status" value="1"/>
</dbReference>
<keyword evidence="4" id="KW-0732">Signal</keyword>
<gene>
    <name evidence="6" type="ORF">KFE25_004429</name>
    <name evidence="5" type="ORF">PLUT1463_LOCUS10121</name>
</gene>